<reference evidence="2 3" key="1">
    <citation type="submission" date="2015-08" db="EMBL/GenBank/DDBJ databases">
        <authorList>
            <person name="Varghese N."/>
        </authorList>
    </citation>
    <scope>NUCLEOTIDE SEQUENCE [LARGE SCALE GENOMIC DNA]</scope>
    <source>
        <strain evidence="2 3">DSM 18167</strain>
    </source>
</reference>
<dbReference type="RefSeq" id="WP_055458917.1">
    <property type="nucleotide sequence ID" value="NZ_CYHC01000003.1"/>
</dbReference>
<evidence type="ECO:0000256" key="1">
    <source>
        <dbReference type="SAM" id="Phobius"/>
    </source>
</evidence>
<dbReference type="EMBL" id="CYHC01000003">
    <property type="protein sequence ID" value="CUA87676.1"/>
    <property type="molecule type" value="Genomic_DNA"/>
</dbReference>
<feature type="transmembrane region" description="Helical" evidence="1">
    <location>
        <begin position="88"/>
        <end position="107"/>
    </location>
</feature>
<feature type="transmembrane region" description="Helical" evidence="1">
    <location>
        <begin position="113"/>
        <end position="135"/>
    </location>
</feature>
<accession>A0ABP2A2H8</accession>
<name>A0ABP2A2H8_9HYPH</name>
<dbReference type="Proteomes" id="UP000182178">
    <property type="component" value="Unassembled WGS sequence"/>
</dbReference>
<organism evidence="2 3">
    <name type="scientific">Chelatococcus sambhunathii</name>
    <dbReference type="NCBI Taxonomy" id="363953"/>
    <lineage>
        <taxon>Bacteria</taxon>
        <taxon>Pseudomonadati</taxon>
        <taxon>Pseudomonadota</taxon>
        <taxon>Alphaproteobacteria</taxon>
        <taxon>Hyphomicrobiales</taxon>
        <taxon>Chelatococcaceae</taxon>
        <taxon>Chelatococcus</taxon>
    </lineage>
</organism>
<protein>
    <recommendedName>
        <fullName evidence="4">Sugar transporter</fullName>
    </recommendedName>
</protein>
<feature type="transmembrane region" description="Helical" evidence="1">
    <location>
        <begin position="12"/>
        <end position="32"/>
    </location>
</feature>
<gene>
    <name evidence="2" type="ORF">Ga0061061_103468</name>
</gene>
<keyword evidence="1" id="KW-0812">Transmembrane</keyword>
<feature type="transmembrane region" description="Helical" evidence="1">
    <location>
        <begin position="60"/>
        <end position="81"/>
    </location>
</feature>
<comment type="caution">
    <text evidence="2">The sequence shown here is derived from an EMBL/GenBank/DDBJ whole genome shotgun (WGS) entry which is preliminary data.</text>
</comment>
<evidence type="ECO:0000313" key="2">
    <source>
        <dbReference type="EMBL" id="CUA87676.1"/>
    </source>
</evidence>
<evidence type="ECO:0008006" key="4">
    <source>
        <dbReference type="Google" id="ProtNLM"/>
    </source>
</evidence>
<evidence type="ECO:0000313" key="3">
    <source>
        <dbReference type="Proteomes" id="UP000182178"/>
    </source>
</evidence>
<sequence length="148" mass="16269">MVPISATGRPPSWYWLVSGLALLWMLFGAMAWTVDLMTDEATVAGMREAQRQLYAARPQWLFAVYGLAILSGLAGALGLVLRKGWAMPAFAVSLAAIVLQFGYTFLVMDAIGLLGFMAVPFPLFIFAIGVFLPWFAAQARKRGWIAHR</sequence>
<keyword evidence="1" id="KW-1133">Transmembrane helix</keyword>
<keyword evidence="1" id="KW-0472">Membrane</keyword>
<keyword evidence="3" id="KW-1185">Reference proteome</keyword>
<proteinExistence type="predicted"/>